<dbReference type="Gene3D" id="2.40.420.20">
    <property type="match status" value="1"/>
</dbReference>
<proteinExistence type="inferred from homology"/>
<protein>
    <submittedName>
        <fullName evidence="6">Efflux RND transporter periplasmic adaptor subunit</fullName>
    </submittedName>
</protein>
<dbReference type="Proteomes" id="UP000450917">
    <property type="component" value="Unassembled WGS sequence"/>
</dbReference>
<dbReference type="RefSeq" id="WP_155614762.1">
    <property type="nucleotide sequence ID" value="NZ_WNZX01000009.1"/>
</dbReference>
<evidence type="ECO:0000256" key="3">
    <source>
        <dbReference type="SAM" id="SignalP"/>
    </source>
</evidence>
<dbReference type="SUPFAM" id="SSF111369">
    <property type="entry name" value="HlyD-like secretion proteins"/>
    <property type="match status" value="1"/>
</dbReference>
<evidence type="ECO:0000259" key="4">
    <source>
        <dbReference type="Pfam" id="PF25954"/>
    </source>
</evidence>
<dbReference type="GO" id="GO:1990281">
    <property type="term" value="C:efflux pump complex"/>
    <property type="evidence" value="ECO:0007669"/>
    <property type="project" value="TreeGrafter"/>
</dbReference>
<feature type="chain" id="PRO_5038843176" evidence="3">
    <location>
        <begin position="30"/>
        <end position="412"/>
    </location>
</feature>
<feature type="domain" description="YknX-like C-terminal permuted SH3-like" evidence="5">
    <location>
        <begin position="342"/>
        <end position="404"/>
    </location>
</feature>
<dbReference type="InterPro" id="IPR058792">
    <property type="entry name" value="Beta-barrel_RND_2"/>
</dbReference>
<accession>A0A7X2ZCB0</accession>
<dbReference type="EMBL" id="WNZX01000009">
    <property type="protein sequence ID" value="MUG71491.1"/>
    <property type="molecule type" value="Genomic_DNA"/>
</dbReference>
<comment type="caution">
    <text evidence="6">The sequence shown here is derived from an EMBL/GenBank/DDBJ whole genome shotgun (WGS) entry which is preliminary data.</text>
</comment>
<dbReference type="PANTHER" id="PTHR30469">
    <property type="entry name" value="MULTIDRUG RESISTANCE PROTEIN MDTA"/>
    <property type="match status" value="1"/>
</dbReference>
<evidence type="ECO:0000313" key="7">
    <source>
        <dbReference type="Proteomes" id="UP000450917"/>
    </source>
</evidence>
<dbReference type="NCBIfam" id="TIGR01730">
    <property type="entry name" value="RND_mfp"/>
    <property type="match status" value="1"/>
</dbReference>
<dbReference type="GO" id="GO:0015562">
    <property type="term" value="F:efflux transmembrane transporter activity"/>
    <property type="evidence" value="ECO:0007669"/>
    <property type="project" value="TreeGrafter"/>
</dbReference>
<evidence type="ECO:0000313" key="6">
    <source>
        <dbReference type="EMBL" id="MUG71491.1"/>
    </source>
</evidence>
<dbReference type="AlphaFoldDB" id="A0A7X2ZCB0"/>
<keyword evidence="7" id="KW-1185">Reference proteome</keyword>
<dbReference type="InterPro" id="IPR006143">
    <property type="entry name" value="RND_pump_MFP"/>
</dbReference>
<dbReference type="Pfam" id="PF25989">
    <property type="entry name" value="YknX_C"/>
    <property type="match status" value="1"/>
</dbReference>
<feature type="domain" description="CusB-like beta-barrel" evidence="4">
    <location>
        <begin position="264"/>
        <end position="336"/>
    </location>
</feature>
<keyword evidence="2" id="KW-0175">Coiled coil</keyword>
<dbReference type="InterPro" id="IPR058637">
    <property type="entry name" value="YknX-like_C"/>
</dbReference>
<dbReference type="Gene3D" id="2.40.50.100">
    <property type="match status" value="1"/>
</dbReference>
<feature type="signal peptide" evidence="3">
    <location>
        <begin position="1"/>
        <end position="29"/>
    </location>
</feature>
<name>A0A7X2ZCB0_9BACL</name>
<feature type="coiled-coil region" evidence="2">
    <location>
        <begin position="102"/>
        <end position="161"/>
    </location>
</feature>
<evidence type="ECO:0000259" key="5">
    <source>
        <dbReference type="Pfam" id="PF25989"/>
    </source>
</evidence>
<organism evidence="6 7">
    <name type="scientific">Paenibacillus validus</name>
    <dbReference type="NCBI Taxonomy" id="44253"/>
    <lineage>
        <taxon>Bacteria</taxon>
        <taxon>Bacillati</taxon>
        <taxon>Bacillota</taxon>
        <taxon>Bacilli</taxon>
        <taxon>Bacillales</taxon>
        <taxon>Paenibacillaceae</taxon>
        <taxon>Paenibacillus</taxon>
    </lineage>
</organism>
<keyword evidence="3" id="KW-0732">Signal</keyword>
<reference evidence="6 7" key="1">
    <citation type="submission" date="2019-11" db="EMBL/GenBank/DDBJ databases">
        <title>Draft genome sequences of five Paenibacillus species of dairy origin.</title>
        <authorList>
            <person name="Olajide A.M."/>
            <person name="Chen S."/>
            <person name="Lapointe G."/>
        </authorList>
    </citation>
    <scope>NUCLEOTIDE SEQUENCE [LARGE SCALE GENOMIC DNA]</scope>
    <source>
        <strain evidence="6 7">2CS3</strain>
    </source>
</reference>
<sequence length="412" mass="43976">MAQSTNHKQAASRAMLAVLMVLLTGAAAAGCSNASAGSDGAKIVTVARAATAEIDGKLEQEADIVASSQLNIISKLGGDVVEVLKKKGDNVNRGDVLFRLDASDMERNLEKTRLSGENLQAQLDKNAAELSTNKQVLRNTVEKLSLQIADIEKSYNSVRNDYDAGTATKAQVDKIETQWKAARLDLDTAQKQLAGLESTDPLAPLRIQLQSAELSMKDIEDTLADVEVKAPIGGILTELTPEPGMTVPQGFAAGVVQQLDPIKIHADVTDQAVKQLAGRKEVTFTLQGSADSFTGTVTYLADVMSPSSKTYVLELSAPNPDRKLKPGMRVKLQLGDDGNRQALTVPSAGIVKEGVDNYVFVLFGDHVEKRSVTLGRSSDNGREVLSGLKEGEQVVVSGQQGLKDQDKAVIRN</sequence>
<dbReference type="Gene3D" id="2.40.30.170">
    <property type="match status" value="1"/>
</dbReference>
<evidence type="ECO:0000256" key="1">
    <source>
        <dbReference type="ARBA" id="ARBA00009477"/>
    </source>
</evidence>
<gene>
    <name evidence="6" type="ORF">GNP93_12510</name>
</gene>
<dbReference type="Pfam" id="PF25954">
    <property type="entry name" value="Beta-barrel_RND_2"/>
    <property type="match status" value="1"/>
</dbReference>
<comment type="similarity">
    <text evidence="1">Belongs to the membrane fusion protein (MFP) (TC 8.A.1) family.</text>
</comment>
<evidence type="ECO:0000256" key="2">
    <source>
        <dbReference type="SAM" id="Coils"/>
    </source>
</evidence>